<proteinExistence type="predicted"/>
<evidence type="ECO:0000313" key="2">
    <source>
        <dbReference type="EMBL" id="AEI44981.1"/>
    </source>
</evidence>
<name>F8FN21_PAEMK</name>
<evidence type="ECO:0000256" key="1">
    <source>
        <dbReference type="SAM" id="Phobius"/>
    </source>
</evidence>
<protein>
    <submittedName>
        <fullName evidence="2">Uncharacterized protein</fullName>
    </submittedName>
</protein>
<sequence length="53" mass="5642">MLKRYSFFGVTLELLAVAGGFAALLLLVVVLAAAAHVRQARRQKAVEAEEGDA</sequence>
<dbReference type="HOGENOM" id="CLU_3064264_0_0_9"/>
<dbReference type="RefSeq" id="WP_013920125.1">
    <property type="nucleotide sequence ID" value="NC_015690.1"/>
</dbReference>
<dbReference type="AlphaFoldDB" id="F8FN21"/>
<feature type="transmembrane region" description="Helical" evidence="1">
    <location>
        <begin position="12"/>
        <end position="34"/>
    </location>
</feature>
<reference evidence="2 3" key="2">
    <citation type="journal article" date="2013" name="Genome Announc.">
        <title>Genome Sequence of Growth-Improving Paenibacillus mucilaginosus Strain KNP414.</title>
        <authorList>
            <person name="Lu J.J."/>
            <person name="Wang J.F."/>
            <person name="Hu X.F."/>
        </authorList>
    </citation>
    <scope>NUCLEOTIDE SEQUENCE [LARGE SCALE GENOMIC DNA]</scope>
    <source>
        <strain evidence="2 3">KNP414</strain>
    </source>
</reference>
<dbReference type="EMBL" id="CP002869">
    <property type="protein sequence ID" value="AEI44981.1"/>
    <property type="molecule type" value="Genomic_DNA"/>
</dbReference>
<accession>F8FN21</accession>
<keyword evidence="1" id="KW-1133">Transmembrane helix</keyword>
<dbReference type="PATRIC" id="fig|1036673.3.peg.6017"/>
<reference evidence="3" key="1">
    <citation type="submission" date="2011-06" db="EMBL/GenBank/DDBJ databases">
        <title>Complete genome sequence of Paenibacillus mucilaginosus KNP414.</title>
        <authorList>
            <person name="Wang J."/>
            <person name="Hu S."/>
            <person name="Hu X."/>
            <person name="Zhang B."/>
            <person name="Dong D."/>
            <person name="Zhang S."/>
            <person name="Zhao K."/>
            <person name="Wu D."/>
        </authorList>
    </citation>
    <scope>NUCLEOTIDE SEQUENCE [LARGE SCALE GENOMIC DNA]</scope>
    <source>
        <strain evidence="3">KNP414</strain>
    </source>
</reference>
<evidence type="ECO:0000313" key="3">
    <source>
        <dbReference type="Proteomes" id="UP000006620"/>
    </source>
</evidence>
<keyword evidence="1" id="KW-0812">Transmembrane</keyword>
<dbReference type="KEGG" id="pms:KNP414_06460"/>
<keyword evidence="1" id="KW-0472">Membrane</keyword>
<dbReference type="Proteomes" id="UP000006620">
    <property type="component" value="Chromosome"/>
</dbReference>
<gene>
    <name evidence="2" type="ordered locus">KNP414_06460</name>
</gene>
<organism evidence="2 3">
    <name type="scientific">Paenibacillus mucilaginosus (strain KNP414)</name>
    <dbReference type="NCBI Taxonomy" id="1036673"/>
    <lineage>
        <taxon>Bacteria</taxon>
        <taxon>Bacillati</taxon>
        <taxon>Bacillota</taxon>
        <taxon>Bacilli</taxon>
        <taxon>Bacillales</taxon>
        <taxon>Paenibacillaceae</taxon>
        <taxon>Paenibacillus</taxon>
    </lineage>
</organism>